<dbReference type="EMBL" id="SUNI01000004">
    <property type="protein sequence ID" value="TJZ92624.1"/>
    <property type="molecule type" value="Genomic_DNA"/>
</dbReference>
<dbReference type="InterPro" id="IPR003736">
    <property type="entry name" value="PAAI_dom"/>
</dbReference>
<accession>A0A4U0RWA2</accession>
<dbReference type="Gene3D" id="3.10.129.10">
    <property type="entry name" value="Hotdog Thioesterase"/>
    <property type="match status" value="1"/>
</dbReference>
<evidence type="ECO:0000256" key="1">
    <source>
        <dbReference type="ARBA" id="ARBA00008324"/>
    </source>
</evidence>
<dbReference type="Proteomes" id="UP000309747">
    <property type="component" value="Unassembled WGS sequence"/>
</dbReference>
<dbReference type="PANTHER" id="PTHR21660">
    <property type="entry name" value="THIOESTERASE SUPERFAMILY MEMBER-RELATED"/>
    <property type="match status" value="1"/>
</dbReference>
<dbReference type="AlphaFoldDB" id="A0A4U0RWA2"/>
<dbReference type="CDD" id="cd03443">
    <property type="entry name" value="PaaI_thioesterase"/>
    <property type="match status" value="1"/>
</dbReference>
<gene>
    <name evidence="4" type="ORF">FA743_07095</name>
</gene>
<dbReference type="Pfam" id="PF03061">
    <property type="entry name" value="4HBT"/>
    <property type="match status" value="1"/>
</dbReference>
<keyword evidence="2" id="KW-0378">Hydrolase</keyword>
<dbReference type="RefSeq" id="WP_136885172.1">
    <property type="nucleotide sequence ID" value="NZ_SUNI01000004.1"/>
</dbReference>
<comment type="caution">
    <text evidence="4">The sequence shown here is derived from an EMBL/GenBank/DDBJ whole genome shotgun (WGS) entry which is preliminary data.</text>
</comment>
<proteinExistence type="inferred from homology"/>
<evidence type="ECO:0000313" key="4">
    <source>
        <dbReference type="EMBL" id="TJZ92624.1"/>
    </source>
</evidence>
<organism evidence="4 5">
    <name type="scientific">Paracoccus gahaiensis</name>
    <dbReference type="NCBI Taxonomy" id="1706839"/>
    <lineage>
        <taxon>Bacteria</taxon>
        <taxon>Pseudomonadati</taxon>
        <taxon>Pseudomonadota</taxon>
        <taxon>Alphaproteobacteria</taxon>
        <taxon>Rhodobacterales</taxon>
        <taxon>Paracoccaceae</taxon>
        <taxon>Paracoccus</taxon>
    </lineage>
</organism>
<dbReference type="NCBIfam" id="TIGR00369">
    <property type="entry name" value="unchar_dom_1"/>
    <property type="match status" value="1"/>
</dbReference>
<dbReference type="OrthoDB" id="3477511at2"/>
<dbReference type="PANTHER" id="PTHR21660:SF1">
    <property type="entry name" value="ACYL-COENZYME A THIOESTERASE 13"/>
    <property type="match status" value="1"/>
</dbReference>
<sequence length="136" mass="14257">MTGELIRDETGTQRLIGYVLDVGQLDKSARCVLDLDDRHLNRQGMLHGGLAATLLDSAMGATGSLTVDPSGRHPFTTLALTVNYLAPGRPGQVTAAGRVTGGGRSTLFIEGTLRHQDGTLIATATGVFRKSSKVPA</sequence>
<feature type="domain" description="Thioesterase" evidence="3">
    <location>
        <begin position="43"/>
        <end position="121"/>
    </location>
</feature>
<evidence type="ECO:0000259" key="3">
    <source>
        <dbReference type="Pfam" id="PF03061"/>
    </source>
</evidence>
<keyword evidence="5" id="KW-1185">Reference proteome</keyword>
<protein>
    <submittedName>
        <fullName evidence="4">PaaI family thioesterase</fullName>
    </submittedName>
</protein>
<comment type="similarity">
    <text evidence="1">Belongs to the thioesterase PaaI family.</text>
</comment>
<name>A0A4U0RWA2_9RHOB</name>
<dbReference type="SUPFAM" id="SSF54637">
    <property type="entry name" value="Thioesterase/thiol ester dehydrase-isomerase"/>
    <property type="match status" value="1"/>
</dbReference>
<dbReference type="InterPro" id="IPR029069">
    <property type="entry name" value="HotDog_dom_sf"/>
</dbReference>
<dbReference type="InterPro" id="IPR039298">
    <property type="entry name" value="ACOT13"/>
</dbReference>
<reference evidence="4 5" key="1">
    <citation type="submission" date="2019-04" db="EMBL/GenBank/DDBJ databases">
        <authorList>
            <person name="Li J."/>
        </authorList>
    </citation>
    <scope>NUCLEOTIDE SEQUENCE [LARGE SCALE GENOMIC DNA]</scope>
    <source>
        <strain evidence="4 5">KCTC 42687</strain>
    </source>
</reference>
<evidence type="ECO:0000313" key="5">
    <source>
        <dbReference type="Proteomes" id="UP000309747"/>
    </source>
</evidence>
<evidence type="ECO:0000256" key="2">
    <source>
        <dbReference type="ARBA" id="ARBA00022801"/>
    </source>
</evidence>
<dbReference type="GO" id="GO:0047617">
    <property type="term" value="F:fatty acyl-CoA hydrolase activity"/>
    <property type="evidence" value="ECO:0007669"/>
    <property type="project" value="InterPro"/>
</dbReference>
<dbReference type="InterPro" id="IPR006683">
    <property type="entry name" value="Thioestr_dom"/>
</dbReference>